<dbReference type="Proteomes" id="UP000659388">
    <property type="component" value="Unassembled WGS sequence"/>
</dbReference>
<dbReference type="Pfam" id="PF11617">
    <property type="entry name" value="Cu-binding_MopE"/>
    <property type="match status" value="1"/>
</dbReference>
<name>A0A937JZL0_9BACT</name>
<dbReference type="PROSITE" id="PS51257">
    <property type="entry name" value="PROKAR_LIPOPROTEIN"/>
    <property type="match status" value="1"/>
</dbReference>
<feature type="chain" id="PRO_5037459435" evidence="1">
    <location>
        <begin position="22"/>
        <end position="294"/>
    </location>
</feature>
<dbReference type="InterPro" id="IPR021655">
    <property type="entry name" value="Put_metal-bd"/>
</dbReference>
<protein>
    <submittedName>
        <fullName evidence="2">Metal-binding motif-containing protein</fullName>
    </submittedName>
</protein>
<keyword evidence="1" id="KW-0732">Signal</keyword>
<accession>A0A937JZL0</accession>
<dbReference type="RefSeq" id="WP_202242940.1">
    <property type="nucleotide sequence ID" value="NZ_JAESIY010000002.1"/>
</dbReference>
<sequence>MKRILFFLPVLLAGSFLISCGDDDDACTPLTWYRDADGDGFGDASDILSDCNQPEGYVMDNTDCDDSNLAINPAAEEDDFDGIDSNCDGKAEAIIIWTGSDFTFNKPDSADWTDPQYQDKITDKVTFTRQHNKQIYNYQWWQDNFSKDVDEQALEAEFWDYTPQNFEFTPTGGTKGVKWALLDDTGAGPNWDPDFPFYGTLGDSTHFYSFHNIGSFVRYLEEGSKITEVVDNFTIKINTDLSQTGTSLPDLVGKKLGVWLVEENIFFTLTFTKWGSGRQNPGGGITYIRSTKQY</sequence>
<organism evidence="2 3">
    <name type="scientific">Fulvivirga sediminis</name>
    <dbReference type="NCBI Taxonomy" id="2803949"/>
    <lineage>
        <taxon>Bacteria</taxon>
        <taxon>Pseudomonadati</taxon>
        <taxon>Bacteroidota</taxon>
        <taxon>Cytophagia</taxon>
        <taxon>Cytophagales</taxon>
        <taxon>Fulvivirgaceae</taxon>
        <taxon>Fulvivirga</taxon>
    </lineage>
</organism>
<dbReference type="EMBL" id="JAESIY010000002">
    <property type="protein sequence ID" value="MBL3655316.1"/>
    <property type="molecule type" value="Genomic_DNA"/>
</dbReference>
<reference evidence="2" key="1">
    <citation type="submission" date="2021-01" db="EMBL/GenBank/DDBJ databases">
        <title>Fulvivirga kasyanovii gen. nov., sp nov., a novel member of the phylum Bacteroidetes isolated from seawater in a mussel farm.</title>
        <authorList>
            <person name="Zhao L.-H."/>
            <person name="Wang Z.-J."/>
        </authorList>
    </citation>
    <scope>NUCLEOTIDE SEQUENCE</scope>
    <source>
        <strain evidence="2">2943</strain>
    </source>
</reference>
<dbReference type="AlphaFoldDB" id="A0A937JZL0"/>
<evidence type="ECO:0000313" key="2">
    <source>
        <dbReference type="EMBL" id="MBL3655316.1"/>
    </source>
</evidence>
<proteinExistence type="predicted"/>
<evidence type="ECO:0000256" key="1">
    <source>
        <dbReference type="SAM" id="SignalP"/>
    </source>
</evidence>
<keyword evidence="3" id="KW-1185">Reference proteome</keyword>
<comment type="caution">
    <text evidence="2">The sequence shown here is derived from an EMBL/GenBank/DDBJ whole genome shotgun (WGS) entry which is preliminary data.</text>
</comment>
<evidence type="ECO:0000313" key="3">
    <source>
        <dbReference type="Proteomes" id="UP000659388"/>
    </source>
</evidence>
<gene>
    <name evidence="2" type="ORF">JL102_04185</name>
</gene>
<feature type="signal peptide" evidence="1">
    <location>
        <begin position="1"/>
        <end position="21"/>
    </location>
</feature>